<dbReference type="InterPro" id="IPR023074">
    <property type="entry name" value="HMG_CoA_Rdtase_cat_sf"/>
</dbReference>
<dbReference type="Gene3D" id="1.10.8.660">
    <property type="match status" value="1"/>
</dbReference>
<dbReference type="Pfam" id="PF00368">
    <property type="entry name" value="HMG-CoA_red"/>
    <property type="match status" value="1"/>
</dbReference>
<dbReference type="PANTHER" id="PTHR10572">
    <property type="entry name" value="3-HYDROXY-3-METHYLGLUTARYL-COENZYME A REDUCTASE"/>
    <property type="match status" value="1"/>
</dbReference>
<dbReference type="GO" id="GO:0140643">
    <property type="term" value="F:hydroxymethylglutaryl-CoA reductase (NADH) activity"/>
    <property type="evidence" value="ECO:0007669"/>
    <property type="project" value="UniProtKB-EC"/>
</dbReference>
<dbReference type="PROSITE" id="PS50065">
    <property type="entry name" value="HMG_COA_REDUCTASE_4"/>
    <property type="match status" value="1"/>
</dbReference>
<dbReference type="Proteomes" id="UP000439550">
    <property type="component" value="Unassembled WGS sequence"/>
</dbReference>
<keyword evidence="2 3" id="KW-0560">Oxidoreductase</keyword>
<dbReference type="SUPFAM" id="SSF55035">
    <property type="entry name" value="NAD-binding domain of HMG-CoA reductase"/>
    <property type="match status" value="1"/>
</dbReference>
<dbReference type="RefSeq" id="WP_153495931.1">
    <property type="nucleotide sequence ID" value="NZ_CAXYUY010000002.1"/>
</dbReference>
<keyword evidence="5" id="KW-1185">Reference proteome</keyword>
<comment type="catalytic activity">
    <reaction evidence="3">
        <text>(R)-mevalonate + 2 NAD(+) + CoA = (3S)-3-hydroxy-3-methylglutaryl-CoA + 2 NADH + 2 H(+)</text>
        <dbReference type="Rhea" id="RHEA:14833"/>
        <dbReference type="ChEBI" id="CHEBI:15378"/>
        <dbReference type="ChEBI" id="CHEBI:36464"/>
        <dbReference type="ChEBI" id="CHEBI:43074"/>
        <dbReference type="ChEBI" id="CHEBI:57287"/>
        <dbReference type="ChEBI" id="CHEBI:57540"/>
        <dbReference type="ChEBI" id="CHEBI:57945"/>
        <dbReference type="EC" id="1.1.1.88"/>
    </reaction>
</comment>
<dbReference type="InterPro" id="IPR009029">
    <property type="entry name" value="HMG_CoA_Rdtase_sub-bd_dom_sf"/>
</dbReference>
<comment type="caution">
    <text evidence="4">The sequence shown here is derived from an EMBL/GenBank/DDBJ whole genome shotgun (WGS) entry which is preliminary data.</text>
</comment>
<dbReference type="GO" id="GO:0015936">
    <property type="term" value="P:coenzyme A metabolic process"/>
    <property type="evidence" value="ECO:0007669"/>
    <property type="project" value="InterPro"/>
</dbReference>
<dbReference type="InterPro" id="IPR004553">
    <property type="entry name" value="HMG_CoA_Rdtase_bac-typ"/>
</dbReference>
<dbReference type="OrthoDB" id="9764892at2"/>
<dbReference type="InterPro" id="IPR002202">
    <property type="entry name" value="HMG_CoA_Rdtase"/>
</dbReference>
<comment type="pathway">
    <text evidence="3">Metabolic intermediate metabolism; (R)-mevalonate degradation; (S)-3-hydroxy-3-methylglutaryl-CoA from (R)-mevalonate: step 1/1.</text>
</comment>
<protein>
    <recommendedName>
        <fullName evidence="3">3-hydroxy-3-methylglutaryl coenzyme A reductase</fullName>
        <shortName evidence="3">HMG-CoA reductase</shortName>
        <ecNumber evidence="3">1.1.1.88</ecNumber>
    </recommendedName>
</protein>
<dbReference type="InterPro" id="IPR009023">
    <property type="entry name" value="HMG_CoA_Rdtase_NAD(P)-bd_sf"/>
</dbReference>
<name>A0A7X1Z9M6_9LACT</name>
<proteinExistence type="inferred from homology"/>
<dbReference type="Gene3D" id="3.30.70.420">
    <property type="entry name" value="Hydroxymethylglutaryl-CoA reductase, class I/II, NAD/NADP-binding domain"/>
    <property type="match status" value="1"/>
</dbReference>
<dbReference type="Gene3D" id="3.90.770.10">
    <property type="entry name" value="3-hydroxy-3-methylglutaryl-coenzyme A Reductase, Chain A, domain 2"/>
    <property type="match status" value="1"/>
</dbReference>
<dbReference type="NCBIfam" id="TIGR00532">
    <property type="entry name" value="HMG_CoA_R_NAD"/>
    <property type="match status" value="1"/>
</dbReference>
<evidence type="ECO:0000313" key="4">
    <source>
        <dbReference type="EMBL" id="MQW39257.1"/>
    </source>
</evidence>
<evidence type="ECO:0000256" key="1">
    <source>
        <dbReference type="ARBA" id="ARBA00007661"/>
    </source>
</evidence>
<keyword evidence="3" id="KW-0520">NAD</keyword>
<sequence>MNKKFYQMTLKERLDHLNLSADSRAILEQTALDAVVANNLIENQISEFEIPLGLAQNFVINDKKILIPMATEEPSVIAAASNGARMAQSFVAEISQRLMRGQIVFYDVKNLSVLTEKIATHHDAIFKKAQEAYPSIVKRGGGLRHIDSRFFDSGFLSIDFQIDVKDAMGANIVNAILEGVSALFYEWFPDEKILFSILSNYATESLVTVTCEIPVERLSKTGDGLAVAKKIERASQFAKLDAYRAATHNKGIMNGIEAVVIATGNDSRAVNAAVHAYAARSGTYQGLGDWSVSADKLFGTLTLPLAVASVGGGTKVLEKAKVALEIMQITDAQSLAKTIAAVGLAQNLAALRALVSEGIQKGHMSLQARSLALSVGASGDEVSALTQLLRQEKKMNQALAASLLKKLREKKK</sequence>
<dbReference type="EMBL" id="WITJ01000005">
    <property type="protein sequence ID" value="MQW39257.1"/>
    <property type="molecule type" value="Genomic_DNA"/>
</dbReference>
<evidence type="ECO:0000313" key="5">
    <source>
        <dbReference type="Proteomes" id="UP000439550"/>
    </source>
</evidence>
<evidence type="ECO:0000256" key="3">
    <source>
        <dbReference type="RuleBase" id="RU361219"/>
    </source>
</evidence>
<dbReference type="CDD" id="cd00644">
    <property type="entry name" value="HMG-CoA_reductase_classII"/>
    <property type="match status" value="1"/>
</dbReference>
<dbReference type="SUPFAM" id="SSF56542">
    <property type="entry name" value="Substrate-binding domain of HMG-CoA reductase"/>
    <property type="match status" value="1"/>
</dbReference>
<evidence type="ECO:0000256" key="2">
    <source>
        <dbReference type="ARBA" id="ARBA00023002"/>
    </source>
</evidence>
<reference evidence="4 5" key="1">
    <citation type="submission" date="2019-10" db="EMBL/GenBank/DDBJ databases">
        <authorList>
            <person name="Dong K."/>
        </authorList>
    </citation>
    <scope>NUCLEOTIDE SEQUENCE [LARGE SCALE GENOMIC DNA]</scope>
    <source>
        <strain evidence="4 5">DSM 28960</strain>
    </source>
</reference>
<dbReference type="InterPro" id="IPR023076">
    <property type="entry name" value="HMG_CoA_Rdtase_CS"/>
</dbReference>
<accession>A0A7X1Z9M6</accession>
<organism evidence="4 5">
    <name type="scientific">Lactococcus hircilactis</name>
    <dbReference type="NCBI Taxonomy" id="1494462"/>
    <lineage>
        <taxon>Bacteria</taxon>
        <taxon>Bacillati</taxon>
        <taxon>Bacillota</taxon>
        <taxon>Bacilli</taxon>
        <taxon>Lactobacillales</taxon>
        <taxon>Streptococcaceae</taxon>
        <taxon>Lactococcus</taxon>
    </lineage>
</organism>
<dbReference type="PROSITE" id="PS01192">
    <property type="entry name" value="HMG_COA_REDUCTASE_3"/>
    <property type="match status" value="1"/>
</dbReference>
<dbReference type="EC" id="1.1.1.88" evidence="3"/>
<gene>
    <name evidence="4" type="ORF">GHI93_04800</name>
</gene>
<dbReference type="GO" id="GO:0004420">
    <property type="term" value="F:hydroxymethylglutaryl-CoA reductase (NADPH) activity"/>
    <property type="evidence" value="ECO:0007669"/>
    <property type="project" value="InterPro"/>
</dbReference>
<dbReference type="PANTHER" id="PTHR10572:SF24">
    <property type="entry name" value="3-HYDROXY-3-METHYLGLUTARYL-COENZYME A REDUCTASE"/>
    <property type="match status" value="1"/>
</dbReference>
<dbReference type="UniPathway" id="UPA00257">
    <property type="reaction ID" value="UER00367"/>
</dbReference>
<dbReference type="PRINTS" id="PR00071">
    <property type="entry name" value="HMGCOARDTASE"/>
</dbReference>
<comment type="similarity">
    <text evidence="1 3">Belongs to the HMG-CoA reductase family.</text>
</comment>
<dbReference type="AlphaFoldDB" id="A0A7X1Z9M6"/>